<gene>
    <name evidence="2" type="ORF">M408DRAFT_29417</name>
</gene>
<accession>A0A0C2WW69</accession>
<evidence type="ECO:0000256" key="1">
    <source>
        <dbReference type="SAM" id="MobiDB-lite"/>
    </source>
</evidence>
<reference evidence="2 3" key="1">
    <citation type="submission" date="2014-04" db="EMBL/GenBank/DDBJ databases">
        <authorList>
            <consortium name="DOE Joint Genome Institute"/>
            <person name="Kuo A."/>
            <person name="Zuccaro A."/>
            <person name="Kohler A."/>
            <person name="Nagy L.G."/>
            <person name="Floudas D."/>
            <person name="Copeland A."/>
            <person name="Barry K.W."/>
            <person name="Cichocki N."/>
            <person name="Veneault-Fourrey C."/>
            <person name="LaButti K."/>
            <person name="Lindquist E.A."/>
            <person name="Lipzen A."/>
            <person name="Lundell T."/>
            <person name="Morin E."/>
            <person name="Murat C."/>
            <person name="Sun H."/>
            <person name="Tunlid A."/>
            <person name="Henrissat B."/>
            <person name="Grigoriev I.V."/>
            <person name="Hibbett D.S."/>
            <person name="Martin F."/>
            <person name="Nordberg H.P."/>
            <person name="Cantor M.N."/>
            <person name="Hua S.X."/>
        </authorList>
    </citation>
    <scope>NUCLEOTIDE SEQUENCE [LARGE SCALE GENOMIC DNA]</scope>
    <source>
        <strain evidence="2 3">MAFF 305830</strain>
    </source>
</reference>
<dbReference type="EMBL" id="KN824377">
    <property type="protein sequence ID" value="KIM21597.1"/>
    <property type="molecule type" value="Genomic_DNA"/>
</dbReference>
<name>A0A0C2WW69_SERVB</name>
<sequence>MAPPTPRTSFPGAYPKSPPGPNTDTVQPPRSSTSTYQGSTPFGCQPKLPTRHLSDLIAPSSLLTELQHIWYHWMRIFVRSLLVPLSLHLKYLCLCSTIQFKAF</sequence>
<evidence type="ECO:0000313" key="3">
    <source>
        <dbReference type="Proteomes" id="UP000054097"/>
    </source>
</evidence>
<evidence type="ECO:0000313" key="2">
    <source>
        <dbReference type="EMBL" id="KIM21597.1"/>
    </source>
</evidence>
<dbReference type="Proteomes" id="UP000054097">
    <property type="component" value="Unassembled WGS sequence"/>
</dbReference>
<feature type="compositionally biased region" description="Polar residues" evidence="1">
    <location>
        <begin position="22"/>
        <end position="42"/>
    </location>
</feature>
<dbReference type="HOGENOM" id="CLU_2265372_0_0_1"/>
<organism evidence="2 3">
    <name type="scientific">Serendipita vermifera MAFF 305830</name>
    <dbReference type="NCBI Taxonomy" id="933852"/>
    <lineage>
        <taxon>Eukaryota</taxon>
        <taxon>Fungi</taxon>
        <taxon>Dikarya</taxon>
        <taxon>Basidiomycota</taxon>
        <taxon>Agaricomycotina</taxon>
        <taxon>Agaricomycetes</taxon>
        <taxon>Sebacinales</taxon>
        <taxon>Serendipitaceae</taxon>
        <taxon>Serendipita</taxon>
    </lineage>
</organism>
<keyword evidence="3" id="KW-1185">Reference proteome</keyword>
<protein>
    <submittedName>
        <fullName evidence="2">Uncharacterized protein</fullName>
    </submittedName>
</protein>
<dbReference type="AlphaFoldDB" id="A0A0C2WW69"/>
<reference evidence="3" key="2">
    <citation type="submission" date="2015-01" db="EMBL/GenBank/DDBJ databases">
        <title>Evolutionary Origins and Diversification of the Mycorrhizal Mutualists.</title>
        <authorList>
            <consortium name="DOE Joint Genome Institute"/>
            <consortium name="Mycorrhizal Genomics Consortium"/>
            <person name="Kohler A."/>
            <person name="Kuo A."/>
            <person name="Nagy L.G."/>
            <person name="Floudas D."/>
            <person name="Copeland A."/>
            <person name="Barry K.W."/>
            <person name="Cichocki N."/>
            <person name="Veneault-Fourrey C."/>
            <person name="LaButti K."/>
            <person name="Lindquist E.A."/>
            <person name="Lipzen A."/>
            <person name="Lundell T."/>
            <person name="Morin E."/>
            <person name="Murat C."/>
            <person name="Riley R."/>
            <person name="Ohm R."/>
            <person name="Sun H."/>
            <person name="Tunlid A."/>
            <person name="Henrissat B."/>
            <person name="Grigoriev I.V."/>
            <person name="Hibbett D.S."/>
            <person name="Martin F."/>
        </authorList>
    </citation>
    <scope>NUCLEOTIDE SEQUENCE [LARGE SCALE GENOMIC DNA]</scope>
    <source>
        <strain evidence="3">MAFF 305830</strain>
    </source>
</reference>
<feature type="region of interest" description="Disordered" evidence="1">
    <location>
        <begin position="1"/>
        <end position="43"/>
    </location>
</feature>
<proteinExistence type="predicted"/>